<evidence type="ECO:0000259" key="1">
    <source>
        <dbReference type="SMART" id="SM00530"/>
    </source>
</evidence>
<organism evidence="2 3">
    <name type="scientific">Sphingomonas paeninsulae</name>
    <dbReference type="NCBI Taxonomy" id="2319844"/>
    <lineage>
        <taxon>Bacteria</taxon>
        <taxon>Pseudomonadati</taxon>
        <taxon>Pseudomonadota</taxon>
        <taxon>Alphaproteobacteria</taxon>
        <taxon>Sphingomonadales</taxon>
        <taxon>Sphingomonadaceae</taxon>
        <taxon>Sphingomonas</taxon>
    </lineage>
</organism>
<dbReference type="GO" id="GO:0003677">
    <property type="term" value="F:DNA binding"/>
    <property type="evidence" value="ECO:0007669"/>
    <property type="project" value="InterPro"/>
</dbReference>
<dbReference type="SMART" id="SM00530">
    <property type="entry name" value="HTH_XRE"/>
    <property type="match status" value="1"/>
</dbReference>
<dbReference type="Gene3D" id="1.10.260.40">
    <property type="entry name" value="lambda repressor-like DNA-binding domains"/>
    <property type="match status" value="1"/>
</dbReference>
<dbReference type="InterPro" id="IPR010982">
    <property type="entry name" value="Lambda_DNA-bd_dom_sf"/>
</dbReference>
<protein>
    <submittedName>
        <fullName evidence="2">XRE family transcriptional regulator</fullName>
    </submittedName>
</protein>
<keyword evidence="2" id="KW-0614">Plasmid</keyword>
<dbReference type="Pfam" id="PF17765">
    <property type="entry name" value="MLTR_LBD"/>
    <property type="match status" value="1"/>
</dbReference>
<sequence>MKSEEQRRLLGQFVRSHRERVVPDLPTRRRRTPGLRREELAVRAGIGVTWCAWIEQGRDVSASPEALARLAAALALTPAERAYLFELAGRRDPDTSPPGPISEAPESVAALVKALVYPAYGLDRLWNARCWNKAAEHLFDGWLGEGQQKNLLRYTFTILSVRDLLPDWEGSARRLLAEFRADYGHALNDRNMGEFVDQMKDESDLFAREWDDQSVMAREGGSRTFLHPTDGPLTYEQHTFSPAERPDYKLVTLIPNTQRQF</sequence>
<dbReference type="KEGG" id="spha:D3Y57_05015"/>
<dbReference type="PANTHER" id="PTHR35010:SF2">
    <property type="entry name" value="BLL4672 PROTEIN"/>
    <property type="match status" value="1"/>
</dbReference>
<geneLocation type="plasmid" evidence="2">
    <name>unnamed1</name>
</geneLocation>
<dbReference type="InterPro" id="IPR001387">
    <property type="entry name" value="Cro/C1-type_HTH"/>
</dbReference>
<accession>A0A494TI52</accession>
<dbReference type="Proteomes" id="UP000276254">
    <property type="component" value="Plasmid unnamed1"/>
</dbReference>
<evidence type="ECO:0000313" key="3">
    <source>
        <dbReference type="Proteomes" id="UP000276254"/>
    </source>
</evidence>
<dbReference type="RefSeq" id="WP_121152131.1">
    <property type="nucleotide sequence ID" value="NZ_CP032828.1"/>
</dbReference>
<keyword evidence="3" id="KW-1185">Reference proteome</keyword>
<dbReference type="InterPro" id="IPR041413">
    <property type="entry name" value="MLTR_LBD"/>
</dbReference>
<evidence type="ECO:0000313" key="2">
    <source>
        <dbReference type="EMBL" id="AYJ85506.1"/>
    </source>
</evidence>
<dbReference type="AlphaFoldDB" id="A0A494TI52"/>
<gene>
    <name evidence="2" type="ORF">D3Y57_05015</name>
</gene>
<dbReference type="SUPFAM" id="SSF47413">
    <property type="entry name" value="lambda repressor-like DNA-binding domains"/>
    <property type="match status" value="1"/>
</dbReference>
<dbReference type="EMBL" id="CP032828">
    <property type="protein sequence ID" value="AYJ85506.1"/>
    <property type="molecule type" value="Genomic_DNA"/>
</dbReference>
<dbReference type="Gene3D" id="3.30.450.180">
    <property type="match status" value="1"/>
</dbReference>
<name>A0A494TI52_SPHPE</name>
<dbReference type="PANTHER" id="PTHR35010">
    <property type="entry name" value="BLL4672 PROTEIN-RELATED"/>
    <property type="match status" value="1"/>
</dbReference>
<proteinExistence type="predicted"/>
<reference evidence="2 3" key="1">
    <citation type="submission" date="2018-09" db="EMBL/GenBank/DDBJ databases">
        <title>Sphingomonas peninsula sp. nov., isolated from fildes peninsula, Antarctic soil.</title>
        <authorList>
            <person name="Yingchao G."/>
        </authorList>
    </citation>
    <scope>NUCLEOTIDE SEQUENCE [LARGE SCALE GENOMIC DNA]</scope>
    <source>
        <strain evidence="2 3">YZ-8</strain>
        <plasmid evidence="2 3">unnamed1</plasmid>
    </source>
</reference>
<feature type="domain" description="HTH cro/C1-type" evidence="1">
    <location>
        <begin position="13"/>
        <end position="81"/>
    </location>
</feature>
<dbReference type="OrthoDB" id="5346389at2"/>
<dbReference type="Pfam" id="PF13560">
    <property type="entry name" value="HTH_31"/>
    <property type="match status" value="1"/>
</dbReference>